<dbReference type="Gene3D" id="2.40.128.140">
    <property type="entry name" value="Outer membrane protein"/>
    <property type="match status" value="1"/>
</dbReference>
<reference evidence="1" key="1">
    <citation type="journal article" date="2010" name="Int. J. Syst. Evol. Microbiol.">
        <title>Porticoccus litoralis gen. nov., sp. nov., a gammaproteobacterium isolated from the Yellow Sea.</title>
        <authorList>
            <person name="Oh H.M."/>
            <person name="Kim H."/>
            <person name="Kim K.M."/>
            <person name="Min G.S."/>
            <person name="Cho J.C."/>
        </authorList>
    </citation>
    <scope>NUCLEOTIDE SEQUENCE</scope>
    <source>
        <strain evidence="1">DSM 25064</strain>
    </source>
</reference>
<dbReference type="InterPro" id="IPR018707">
    <property type="entry name" value="LpxR"/>
</dbReference>
<name>A0AAW8B2L7_9GAMM</name>
<dbReference type="EMBL" id="JAUUUU010000003">
    <property type="protein sequence ID" value="MDP1520836.1"/>
    <property type="molecule type" value="Genomic_DNA"/>
</dbReference>
<evidence type="ECO:0000313" key="1">
    <source>
        <dbReference type="EMBL" id="MDP1520836.1"/>
    </source>
</evidence>
<proteinExistence type="predicted"/>
<organism evidence="1 2">
    <name type="scientific">Porticoccus litoralis</name>
    <dbReference type="NCBI Taxonomy" id="434086"/>
    <lineage>
        <taxon>Bacteria</taxon>
        <taxon>Pseudomonadati</taxon>
        <taxon>Pseudomonadota</taxon>
        <taxon>Gammaproteobacteria</taxon>
        <taxon>Cellvibrionales</taxon>
        <taxon>Porticoccaceae</taxon>
        <taxon>Porticoccus</taxon>
    </lineage>
</organism>
<dbReference type="AlphaFoldDB" id="A0AAW8B2L7"/>
<dbReference type="Proteomes" id="UP001178354">
    <property type="component" value="Unassembled WGS sequence"/>
</dbReference>
<dbReference type="Pfam" id="PF09982">
    <property type="entry name" value="LpxR"/>
    <property type="match status" value="1"/>
</dbReference>
<accession>A0AAW8B2L7</accession>
<keyword evidence="2" id="KW-1185">Reference proteome</keyword>
<protein>
    <submittedName>
        <fullName evidence="1">Lipid A deacylase LpxR family protein</fullName>
    </submittedName>
</protein>
<dbReference type="InterPro" id="IPR037107">
    <property type="entry name" value="Put_OMP_sf"/>
</dbReference>
<dbReference type="RefSeq" id="WP_305170417.1">
    <property type="nucleotide sequence ID" value="NZ_JAUUUU010000003.1"/>
</dbReference>
<reference evidence="1" key="2">
    <citation type="submission" date="2023-08" db="EMBL/GenBank/DDBJ databases">
        <authorList>
            <person name="Luo J."/>
        </authorList>
    </citation>
    <scope>NUCLEOTIDE SEQUENCE</scope>
    <source>
        <strain evidence="1">DSM 25064</strain>
    </source>
</reference>
<evidence type="ECO:0000313" key="2">
    <source>
        <dbReference type="Proteomes" id="UP001178354"/>
    </source>
</evidence>
<gene>
    <name evidence="1" type="ORF">Q8A57_07645</name>
</gene>
<comment type="caution">
    <text evidence="1">The sequence shown here is derived from an EMBL/GenBank/DDBJ whole genome shotgun (WGS) entry which is preliminary data.</text>
</comment>
<sequence length="343" mass="39492">MKYWFLTLVILMPLLGLAEEERPRFCQTFNLYLENDMFGETDRHYTNGIRLSCISADLTSYLEDPSLPAWVKETNRRLRFFHGLKDQQELERNLVISLGQTMFTPSDKYASELIEDDRPYAGFLYLGFAYHIRDEEQLDSLEMNLGMVGPASLAENAQDLVHDIRNIDKFNGWDNQLENELGLQLVYEHKHRFKLTHQWPHQDFIAHSGVSLGNIATYLNLGGEYRIGWQLPEDFGTASLRPGGDNSSPGRGDARYCQRLICGLHAFISFDTRLVARDIFLDGNTFESSHSVDRRPVVSDAAIGFSFLVDGWKISYAKVFRTREFEEQQDPHEYGSLSISYSF</sequence>